<feature type="domain" description="P-type ATPase A" evidence="13">
    <location>
        <begin position="559"/>
        <end position="683"/>
    </location>
</feature>
<evidence type="ECO:0000256" key="12">
    <source>
        <dbReference type="SAM" id="SignalP"/>
    </source>
</evidence>
<keyword evidence="5" id="KW-0547">Nucleotide-binding</keyword>
<evidence type="ECO:0000256" key="6">
    <source>
        <dbReference type="ARBA" id="ARBA00022840"/>
    </source>
</evidence>
<dbReference type="SUPFAM" id="SSF56784">
    <property type="entry name" value="HAD-like"/>
    <property type="match status" value="1"/>
</dbReference>
<keyword evidence="7" id="KW-0460">Magnesium</keyword>
<dbReference type="SFLD" id="SFLDS00003">
    <property type="entry name" value="Haloacid_Dehalogenase"/>
    <property type="match status" value="1"/>
</dbReference>
<dbReference type="GO" id="GO:0005524">
    <property type="term" value="F:ATP binding"/>
    <property type="evidence" value="ECO:0007669"/>
    <property type="project" value="UniProtKB-KW"/>
</dbReference>
<feature type="transmembrane region" description="Helical" evidence="11">
    <location>
        <begin position="1174"/>
        <end position="1200"/>
    </location>
</feature>
<evidence type="ECO:0000256" key="7">
    <source>
        <dbReference type="ARBA" id="ARBA00022842"/>
    </source>
</evidence>
<evidence type="ECO:0000256" key="10">
    <source>
        <dbReference type="ARBA" id="ARBA00023136"/>
    </source>
</evidence>
<dbReference type="NCBIfam" id="TIGR01494">
    <property type="entry name" value="ATPase_P-type"/>
    <property type="match status" value="1"/>
</dbReference>
<dbReference type="InterPro" id="IPR023299">
    <property type="entry name" value="ATPase_P-typ_cyto_dom_N"/>
</dbReference>
<feature type="transmembrane region" description="Helical" evidence="11">
    <location>
        <begin position="1329"/>
        <end position="1347"/>
    </location>
</feature>
<keyword evidence="8" id="KW-1278">Translocase</keyword>
<evidence type="ECO:0000313" key="14">
    <source>
        <dbReference type="EMBL" id="KAJ2689866.1"/>
    </source>
</evidence>
<evidence type="ECO:0000256" key="8">
    <source>
        <dbReference type="ARBA" id="ARBA00022967"/>
    </source>
</evidence>
<dbReference type="PRINTS" id="PR00119">
    <property type="entry name" value="CATATPASE"/>
</dbReference>
<feature type="transmembrane region" description="Helical" evidence="11">
    <location>
        <begin position="699"/>
        <end position="720"/>
    </location>
</feature>
<dbReference type="GO" id="GO:0140358">
    <property type="term" value="F:P-type transmembrane transporter activity"/>
    <property type="evidence" value="ECO:0007669"/>
    <property type="project" value="InterPro"/>
</dbReference>
<dbReference type="InterPro" id="IPR044492">
    <property type="entry name" value="P_typ_ATPase_HD_dom"/>
</dbReference>
<gene>
    <name evidence="14" type="ORF">IWW39_001211</name>
</gene>
<evidence type="ECO:0000256" key="9">
    <source>
        <dbReference type="ARBA" id="ARBA00022989"/>
    </source>
</evidence>
<dbReference type="Gene3D" id="3.40.50.1000">
    <property type="entry name" value="HAD superfamily/HAD-like"/>
    <property type="match status" value="1"/>
</dbReference>
<evidence type="ECO:0000256" key="1">
    <source>
        <dbReference type="ARBA" id="ARBA00004141"/>
    </source>
</evidence>
<keyword evidence="3 11" id="KW-0812">Transmembrane</keyword>
<dbReference type="InterPro" id="IPR059000">
    <property type="entry name" value="ATPase_P-type_domA"/>
</dbReference>
<dbReference type="PANTHER" id="PTHR45630:SF11">
    <property type="entry name" value="CATION-TRANSPORTING P-TYPE ATPASE N-TERMINAL DOMAIN-CONTAINING PROTEIN"/>
    <property type="match status" value="1"/>
</dbReference>
<evidence type="ECO:0000313" key="15">
    <source>
        <dbReference type="Proteomes" id="UP001151516"/>
    </source>
</evidence>
<dbReference type="NCBIfam" id="TIGR01657">
    <property type="entry name" value="P-ATPase-V"/>
    <property type="match status" value="1"/>
</dbReference>
<keyword evidence="15" id="KW-1185">Reference proteome</keyword>
<dbReference type="PANTHER" id="PTHR45630">
    <property type="entry name" value="CATION-TRANSPORTING ATPASE-RELATED"/>
    <property type="match status" value="1"/>
</dbReference>
<dbReference type="GO" id="GO:0016020">
    <property type="term" value="C:membrane"/>
    <property type="evidence" value="ECO:0007669"/>
    <property type="project" value="UniProtKB-SubCell"/>
</dbReference>
<protein>
    <recommendedName>
        <fullName evidence="13">P-type ATPase A domain-containing protein</fullName>
    </recommendedName>
</protein>
<dbReference type="InterPro" id="IPR036412">
    <property type="entry name" value="HAD-like_sf"/>
</dbReference>
<dbReference type="SUPFAM" id="SSF81660">
    <property type="entry name" value="Metal cation-transporting ATPase, ATP-binding domain N"/>
    <property type="match status" value="1"/>
</dbReference>
<keyword evidence="12" id="KW-0732">Signal</keyword>
<keyword evidence="6" id="KW-0067">ATP-binding</keyword>
<feature type="transmembrane region" description="Helical" evidence="11">
    <location>
        <begin position="1298"/>
        <end position="1317"/>
    </location>
</feature>
<keyword evidence="4" id="KW-0479">Metal-binding</keyword>
<sequence>MARPLMLWAIAAALCAQSVYGVQKWHDVNRYDAYGNECKLREVRDIVCKRLCVYDLARCPESLQPSCPDGESFCADGACHAQCTDTIQSRNPCHCSRTGEQLPSAARSLVPCMTVPNVTINQFHPWEANRDIRRACGAKVGFVDQSKAVAVWGNGWPGDEVTAVWAECPPPPNPKYTFRESYWVATFSVNGALALLLILWSLNKRWAERNIRKTSAVSTYTLNGTQTKRSGNPETKGFVKIHDDFGSKAVKLTGELRHGVNSALDMDTPSANSLSRDSKLRGYRNHAFGTLCALSVALVTMLWICYLGVWTADYYGALPGSRYGVAFSLGLQNTHLMLASFLIVWGLTFAILLALYILKPHLRNFFRIRTLPAQGQYVCVVRPIREIKLLVDKASWVQRQVNLVTERLVIILSRHKDYTTCPIHQTSEGRIYFNYQCTRYVYDDQTQQYAPYEFDLGTSHRGLLAQAAGLSSKDAHYRQELVGPNFIDVHTPGVFGAFARELVSFFYIYQCIFLWAFYFYAYYQIGLVDTGIIVISASIKVALRMQSERRLKRMAEHEEPVFVHRDGEWSQISTKQLVPGDVIEVVSGAYMSCDCVLISGNAIMDESSLTGEPLSVRKFPLRMDNGHYNSMGSGKMSSLFAGTTVSQVMPVQKSADGLESPRVLALVKSTGTMSEKGQLVRQILFPSRIAFVFNEQMRIVVFILVLYAIFVMVMAVFLYNGDAVSIVFYGIFALSQLLSPLLPAAMVIGQSVAASRLRRKQIFCIDPQRIMIAGKVQIFCFDKTGTLTKEGLEFHGAQVIDPASGTFAAFTGDLAATNAAFRQAMASCHTVTDLNGQLIGNPVDIEQFRASKATVDPAPKYIDAVIAASGSEKGKLHIVRRFEFVHSRAAMSVVVLDEATGKLHVFVKGSFERIKSVSRGRSVPRNYDSVCVNLAYDGCYVLAFAHKILDVASPELVKDLSQDDIEADCDLLGLLVFRNNLKPDTATAIAELKRGSTRTVMITGDNALTGVFIARECGMVPPRNRVLLGECRSPTEEVRWVDVDTMLPVDDIEPYISNVGFDGFPTTELAVGGAAFERLCETGAIDSLLLKIRIFARMKPMNKVKCVETHMKYGITAMCGDGGNDCGALRAAHVGIALSDAEASVVSPFSSADRSINSCVELLRESRAGLATSFANFAALICYGQVMTGMVKMASFYFAISLTENIWLLIDGVVATGLMLSISLSGPAKRLAKYRPTSRILGPQMLASVGGIVFLNWLFSAMAYVWLFQQDWFRCNEHATAEVDVTKWWLLGDNYESSILSFVSMFQFITNGFVVNYGYLYRARWYKNYALLFVWGFLMVFTSYMLLADPNRIGCSFRLNCGTASVIESLGYKKPTWSIEAYNSHLGHNIIPLASRYKLWGYCIGNMAAANLWQLFVVNGPVRNMLRRKRPLERLRVKM</sequence>
<accession>A0A9W8GMD8</accession>
<dbReference type="SFLD" id="SFLDF00027">
    <property type="entry name" value="p-type_atpase"/>
    <property type="match status" value="1"/>
</dbReference>
<feature type="transmembrane region" description="Helical" evidence="11">
    <location>
        <begin position="1206"/>
        <end position="1224"/>
    </location>
</feature>
<dbReference type="GO" id="GO:0016887">
    <property type="term" value="F:ATP hydrolysis activity"/>
    <property type="evidence" value="ECO:0007669"/>
    <property type="project" value="InterPro"/>
</dbReference>
<keyword evidence="9 11" id="KW-1133">Transmembrane helix</keyword>
<comment type="subcellular location">
    <subcellularLocation>
        <location evidence="1">Membrane</location>
        <topology evidence="1">Multi-pass membrane protein</topology>
    </subcellularLocation>
</comment>
<dbReference type="OrthoDB" id="48943at2759"/>
<feature type="transmembrane region" description="Helical" evidence="11">
    <location>
        <begin position="1399"/>
        <end position="1422"/>
    </location>
</feature>
<evidence type="ECO:0000256" key="5">
    <source>
        <dbReference type="ARBA" id="ARBA00022741"/>
    </source>
</evidence>
<evidence type="ECO:0000256" key="2">
    <source>
        <dbReference type="ARBA" id="ARBA00006000"/>
    </source>
</evidence>
<comment type="caution">
    <text evidence="14">The sequence shown here is derived from an EMBL/GenBank/DDBJ whole genome shotgun (WGS) entry which is preliminary data.</text>
</comment>
<dbReference type="InterPro" id="IPR001757">
    <property type="entry name" value="P_typ_ATPase"/>
</dbReference>
<dbReference type="Pfam" id="PF00122">
    <property type="entry name" value="E1-E2_ATPase"/>
    <property type="match status" value="1"/>
</dbReference>
<dbReference type="Gene3D" id="3.40.1110.10">
    <property type="entry name" value="Calcium-transporting ATPase, cytoplasmic domain N"/>
    <property type="match status" value="1"/>
</dbReference>
<dbReference type="SUPFAM" id="SSF81665">
    <property type="entry name" value="Calcium ATPase, transmembrane domain M"/>
    <property type="match status" value="1"/>
</dbReference>
<evidence type="ECO:0000256" key="11">
    <source>
        <dbReference type="SAM" id="Phobius"/>
    </source>
</evidence>
<proteinExistence type="inferred from homology"/>
<dbReference type="InterPro" id="IPR006544">
    <property type="entry name" value="P-type_TPase_V"/>
</dbReference>
<dbReference type="InterPro" id="IPR008250">
    <property type="entry name" value="ATPase_P-typ_transduc_dom_A_sf"/>
</dbReference>
<dbReference type="Proteomes" id="UP001151516">
    <property type="component" value="Unassembled WGS sequence"/>
</dbReference>
<keyword evidence="10 11" id="KW-0472">Membrane</keyword>
<dbReference type="GO" id="GO:0019829">
    <property type="term" value="F:ATPase-coupled monoatomic cation transmembrane transporter activity"/>
    <property type="evidence" value="ECO:0007669"/>
    <property type="project" value="TreeGrafter"/>
</dbReference>
<reference evidence="14" key="1">
    <citation type="submission" date="2022-07" db="EMBL/GenBank/DDBJ databases">
        <title>Phylogenomic reconstructions and comparative analyses of Kickxellomycotina fungi.</title>
        <authorList>
            <person name="Reynolds N.K."/>
            <person name="Stajich J.E."/>
            <person name="Barry K."/>
            <person name="Grigoriev I.V."/>
            <person name="Crous P."/>
            <person name="Smith M.E."/>
        </authorList>
    </citation>
    <scope>NUCLEOTIDE SEQUENCE</scope>
    <source>
        <strain evidence="14">CBS 109367</strain>
    </source>
</reference>
<feature type="transmembrane region" description="Helical" evidence="11">
    <location>
        <begin position="336"/>
        <end position="358"/>
    </location>
</feature>
<organism evidence="14 15">
    <name type="scientific">Coemansia spiralis</name>
    <dbReference type="NCBI Taxonomy" id="417178"/>
    <lineage>
        <taxon>Eukaryota</taxon>
        <taxon>Fungi</taxon>
        <taxon>Fungi incertae sedis</taxon>
        <taxon>Zoopagomycota</taxon>
        <taxon>Kickxellomycotina</taxon>
        <taxon>Kickxellomycetes</taxon>
        <taxon>Kickxellales</taxon>
        <taxon>Kickxellaceae</taxon>
        <taxon>Coemansia</taxon>
    </lineage>
</organism>
<evidence type="ECO:0000256" key="3">
    <source>
        <dbReference type="ARBA" id="ARBA00022692"/>
    </source>
</evidence>
<feature type="transmembrane region" description="Helical" evidence="11">
    <location>
        <begin position="288"/>
        <end position="309"/>
    </location>
</feature>
<evidence type="ECO:0000259" key="13">
    <source>
        <dbReference type="Pfam" id="PF00122"/>
    </source>
</evidence>
<dbReference type="InterPro" id="IPR023298">
    <property type="entry name" value="ATPase_P-typ_TM_dom_sf"/>
</dbReference>
<dbReference type="SUPFAM" id="SSF81653">
    <property type="entry name" value="Calcium ATPase, transduction domain A"/>
    <property type="match status" value="1"/>
</dbReference>
<dbReference type="InterPro" id="IPR018303">
    <property type="entry name" value="ATPase_P-typ_P_site"/>
</dbReference>
<feature type="transmembrane region" description="Helical" evidence="11">
    <location>
        <begin position="182"/>
        <end position="202"/>
    </location>
</feature>
<dbReference type="SFLD" id="SFLDG00002">
    <property type="entry name" value="C1.7:_P-type_atpase_like"/>
    <property type="match status" value="1"/>
</dbReference>
<dbReference type="EMBL" id="JANBTX010000019">
    <property type="protein sequence ID" value="KAJ2689866.1"/>
    <property type="molecule type" value="Genomic_DNA"/>
</dbReference>
<feature type="chain" id="PRO_5040977251" description="P-type ATPase A domain-containing protein" evidence="12">
    <location>
        <begin position="22"/>
        <end position="1439"/>
    </location>
</feature>
<evidence type="ECO:0000256" key="4">
    <source>
        <dbReference type="ARBA" id="ARBA00022723"/>
    </source>
</evidence>
<name>A0A9W8GMD8_9FUNG</name>
<feature type="transmembrane region" description="Helical" evidence="11">
    <location>
        <begin position="1245"/>
        <end position="1267"/>
    </location>
</feature>
<dbReference type="PROSITE" id="PS00154">
    <property type="entry name" value="ATPASE_E1_E2"/>
    <property type="match status" value="1"/>
</dbReference>
<dbReference type="Gene3D" id="2.70.150.10">
    <property type="entry name" value="Calcium-transporting ATPase, cytoplasmic transduction domain A"/>
    <property type="match status" value="1"/>
</dbReference>
<dbReference type="InterPro" id="IPR023214">
    <property type="entry name" value="HAD_sf"/>
</dbReference>
<dbReference type="GO" id="GO:0046872">
    <property type="term" value="F:metal ion binding"/>
    <property type="evidence" value="ECO:0007669"/>
    <property type="project" value="UniProtKB-KW"/>
</dbReference>
<feature type="signal peptide" evidence="12">
    <location>
        <begin position="1"/>
        <end position="21"/>
    </location>
</feature>
<feature type="transmembrane region" description="Helical" evidence="11">
    <location>
        <begin position="502"/>
        <end position="519"/>
    </location>
</feature>
<dbReference type="PROSITE" id="PS01229">
    <property type="entry name" value="COF_2"/>
    <property type="match status" value="1"/>
</dbReference>
<feature type="transmembrane region" description="Helical" evidence="11">
    <location>
        <begin position="726"/>
        <end position="749"/>
    </location>
</feature>
<feature type="transmembrane region" description="Helical" evidence="11">
    <location>
        <begin position="525"/>
        <end position="543"/>
    </location>
</feature>
<comment type="similarity">
    <text evidence="2">Belongs to the cation transport ATPase (P-type) (TC 3.A.3) family. Type V subfamily.</text>
</comment>